<sequence length="104" mass="12446">MPASSILPIKCNDPFVITTRVRASWTPPARSSRERLIILISSSMRYRNNYDSDPCIAFDRLVSCIRAIRHSEFFMRRIRELRFYFISFLSLSLSHTFFFFFFFI</sequence>
<gene>
    <name evidence="2" type="ORF">PUN28_002718</name>
</gene>
<dbReference type="EMBL" id="JADYXP020000002">
    <property type="protein sequence ID" value="KAL0131376.1"/>
    <property type="molecule type" value="Genomic_DNA"/>
</dbReference>
<keyword evidence="1" id="KW-0812">Transmembrane</keyword>
<dbReference type="AlphaFoldDB" id="A0AAW2GVY4"/>
<feature type="transmembrane region" description="Helical" evidence="1">
    <location>
        <begin position="83"/>
        <end position="103"/>
    </location>
</feature>
<evidence type="ECO:0000313" key="3">
    <source>
        <dbReference type="Proteomes" id="UP001430953"/>
    </source>
</evidence>
<evidence type="ECO:0000313" key="2">
    <source>
        <dbReference type="EMBL" id="KAL0131376.1"/>
    </source>
</evidence>
<organism evidence="2 3">
    <name type="scientific">Cardiocondyla obscurior</name>
    <dbReference type="NCBI Taxonomy" id="286306"/>
    <lineage>
        <taxon>Eukaryota</taxon>
        <taxon>Metazoa</taxon>
        <taxon>Ecdysozoa</taxon>
        <taxon>Arthropoda</taxon>
        <taxon>Hexapoda</taxon>
        <taxon>Insecta</taxon>
        <taxon>Pterygota</taxon>
        <taxon>Neoptera</taxon>
        <taxon>Endopterygota</taxon>
        <taxon>Hymenoptera</taxon>
        <taxon>Apocrita</taxon>
        <taxon>Aculeata</taxon>
        <taxon>Formicoidea</taxon>
        <taxon>Formicidae</taxon>
        <taxon>Myrmicinae</taxon>
        <taxon>Cardiocondyla</taxon>
    </lineage>
</organism>
<proteinExistence type="predicted"/>
<evidence type="ECO:0000256" key="1">
    <source>
        <dbReference type="SAM" id="Phobius"/>
    </source>
</evidence>
<dbReference type="Proteomes" id="UP001430953">
    <property type="component" value="Unassembled WGS sequence"/>
</dbReference>
<comment type="caution">
    <text evidence="2">The sequence shown here is derived from an EMBL/GenBank/DDBJ whole genome shotgun (WGS) entry which is preliminary data.</text>
</comment>
<keyword evidence="1" id="KW-0472">Membrane</keyword>
<keyword evidence="1" id="KW-1133">Transmembrane helix</keyword>
<name>A0AAW2GVY4_9HYME</name>
<reference evidence="2 3" key="1">
    <citation type="submission" date="2023-03" db="EMBL/GenBank/DDBJ databases">
        <title>High recombination rates correlate with genetic variation in Cardiocondyla obscurior ants.</title>
        <authorList>
            <person name="Errbii M."/>
        </authorList>
    </citation>
    <scope>NUCLEOTIDE SEQUENCE [LARGE SCALE GENOMIC DNA]</scope>
    <source>
        <strain evidence="2">Alpha-2009</strain>
        <tissue evidence="2">Whole body</tissue>
    </source>
</reference>
<keyword evidence="3" id="KW-1185">Reference proteome</keyword>
<accession>A0AAW2GVY4</accession>
<protein>
    <submittedName>
        <fullName evidence="2">Uncharacterized protein</fullName>
    </submittedName>
</protein>